<dbReference type="EMBL" id="GL985073">
    <property type="protein sequence ID" value="EGR46467.1"/>
    <property type="molecule type" value="Genomic_DNA"/>
</dbReference>
<gene>
    <name evidence="2" type="ORF">TRIREDRAFT_110078</name>
</gene>
<evidence type="ECO:0000256" key="1">
    <source>
        <dbReference type="SAM" id="SignalP"/>
    </source>
</evidence>
<proteinExistence type="predicted"/>
<dbReference type="GeneID" id="18482031"/>
<feature type="signal peptide" evidence="1">
    <location>
        <begin position="1"/>
        <end position="21"/>
    </location>
</feature>
<dbReference type="KEGG" id="tre:TRIREDRAFT_110078"/>
<dbReference type="HOGENOM" id="CLU_1563081_0_0_1"/>
<protein>
    <submittedName>
        <fullName evidence="2">Predicted protein</fullName>
    </submittedName>
</protein>
<sequence length="171" mass="18066">MLSSSSSVVIILLSLPFFTHASPLNPRGLIPTESCSLQGTDSGVNSTDLQALAVALKQNTLTTGPVDDSILIKASHAVEFSAGTAAACVQNNFLFENAHFARSDIADAIAKSFIDCCDGTDFCNNKPFSTISGDTGLTAIVQIQNPGEECKSPNGGFLPQQRDLNHHYSFS</sequence>
<organism evidence="3">
    <name type="scientific">Hypocrea jecorina (strain QM6a)</name>
    <name type="common">Trichoderma reesei</name>
    <dbReference type="NCBI Taxonomy" id="431241"/>
    <lineage>
        <taxon>Eukaryota</taxon>
        <taxon>Fungi</taxon>
        <taxon>Dikarya</taxon>
        <taxon>Ascomycota</taxon>
        <taxon>Pezizomycotina</taxon>
        <taxon>Sordariomycetes</taxon>
        <taxon>Hypocreomycetidae</taxon>
        <taxon>Hypocreales</taxon>
        <taxon>Hypocreaceae</taxon>
        <taxon>Trichoderma</taxon>
    </lineage>
</organism>
<name>G0RR54_HYPJQ</name>
<keyword evidence="1" id="KW-0732">Signal</keyword>
<accession>G0RR54</accession>
<keyword evidence="3" id="KW-1185">Reference proteome</keyword>
<dbReference type="OrthoDB" id="4876528at2759"/>
<evidence type="ECO:0000313" key="3">
    <source>
        <dbReference type="Proteomes" id="UP000008984"/>
    </source>
</evidence>
<dbReference type="RefSeq" id="XP_006967738.1">
    <property type="nucleotide sequence ID" value="XM_006967676.1"/>
</dbReference>
<dbReference type="Proteomes" id="UP000008984">
    <property type="component" value="Unassembled WGS sequence"/>
</dbReference>
<dbReference type="VEuPathDB" id="FungiDB:TRIREDRAFT_110078"/>
<evidence type="ECO:0000313" key="2">
    <source>
        <dbReference type="EMBL" id="EGR46467.1"/>
    </source>
</evidence>
<feature type="chain" id="PRO_5003408441" evidence="1">
    <location>
        <begin position="22"/>
        <end position="171"/>
    </location>
</feature>
<reference evidence="2 3" key="1">
    <citation type="journal article" date="2008" name="Nat. Biotechnol.">
        <title>Genome sequencing and analysis of the biomass-degrading fungus Trichoderma reesei (syn. Hypocrea jecorina).</title>
        <authorList>
            <person name="Martinez D."/>
            <person name="Berka R.M."/>
            <person name="Henrissat B."/>
            <person name="Saloheimo M."/>
            <person name="Arvas M."/>
            <person name="Baker S.E."/>
            <person name="Chapman J."/>
            <person name="Chertkov O."/>
            <person name="Coutinho P.M."/>
            <person name="Cullen D."/>
            <person name="Danchin E.G."/>
            <person name="Grigoriev I.V."/>
            <person name="Harris P."/>
            <person name="Jackson M."/>
            <person name="Kubicek C.P."/>
            <person name="Han C.S."/>
            <person name="Ho I."/>
            <person name="Larrondo L.F."/>
            <person name="de Leon A.L."/>
            <person name="Magnuson J.K."/>
            <person name="Merino S."/>
            <person name="Misra M."/>
            <person name="Nelson B."/>
            <person name="Putnam N."/>
            <person name="Robbertse B."/>
            <person name="Salamov A.A."/>
            <person name="Schmoll M."/>
            <person name="Terry A."/>
            <person name="Thayer N."/>
            <person name="Westerholm-Parvinen A."/>
            <person name="Schoch C.L."/>
            <person name="Yao J."/>
            <person name="Barabote R."/>
            <person name="Nelson M.A."/>
            <person name="Detter C."/>
            <person name="Bruce D."/>
            <person name="Kuske C.R."/>
            <person name="Xie G."/>
            <person name="Richardson P."/>
            <person name="Rokhsar D.S."/>
            <person name="Lucas S.M."/>
            <person name="Rubin E.M."/>
            <person name="Dunn-Coleman N."/>
            <person name="Ward M."/>
            <person name="Brettin T.S."/>
        </authorList>
    </citation>
    <scope>NUCLEOTIDE SEQUENCE [LARGE SCALE GENOMIC DNA]</scope>
    <source>
        <strain evidence="2 3">QM6a</strain>
    </source>
</reference>
<dbReference type="AlphaFoldDB" id="G0RR54"/>